<protein>
    <submittedName>
        <fullName evidence="2">DUF4430 domain-containing protein</fullName>
    </submittedName>
</protein>
<dbReference type="EMBL" id="JBHSZV010000004">
    <property type="protein sequence ID" value="MFC7060492.1"/>
    <property type="molecule type" value="Genomic_DNA"/>
</dbReference>
<reference evidence="3" key="1">
    <citation type="journal article" date="2019" name="Int. J. Syst. Evol. Microbiol.">
        <title>The Global Catalogue of Microorganisms (GCM) 10K type strain sequencing project: providing services to taxonomists for standard genome sequencing and annotation.</title>
        <authorList>
            <consortium name="The Broad Institute Genomics Platform"/>
            <consortium name="The Broad Institute Genome Sequencing Center for Infectious Disease"/>
            <person name="Wu L."/>
            <person name="Ma J."/>
        </authorList>
    </citation>
    <scope>NUCLEOTIDE SEQUENCE [LARGE SCALE GENOMIC DNA]</scope>
    <source>
        <strain evidence="3">CGMCC 4.1621</strain>
    </source>
</reference>
<dbReference type="Proteomes" id="UP001596410">
    <property type="component" value="Unassembled WGS sequence"/>
</dbReference>
<evidence type="ECO:0000313" key="2">
    <source>
        <dbReference type="EMBL" id="MFC7060492.1"/>
    </source>
</evidence>
<dbReference type="PROSITE" id="PS51257">
    <property type="entry name" value="PROKAR_LIPOPROTEIN"/>
    <property type="match status" value="1"/>
</dbReference>
<keyword evidence="3" id="KW-1185">Reference proteome</keyword>
<proteinExistence type="predicted"/>
<dbReference type="RefSeq" id="WP_204706487.1">
    <property type="nucleotide sequence ID" value="NZ_JBHSZV010000004.1"/>
</dbReference>
<sequence>MSKLYQGFLMTLLAVVLLSGCQEEANEGVSETEQEKVEEVSIEVEISQNKGEEVISTEEHSVEEGTMLMEVMEDNYEVEQEEGFINSIEGISPEDGEQKAWLYTINGEDATVGATEYEVEEGDEINFDFQSWE</sequence>
<feature type="domain" description="Transcobalamin-like C-terminal" evidence="1">
    <location>
        <begin position="65"/>
        <end position="130"/>
    </location>
</feature>
<dbReference type="InterPro" id="IPR027954">
    <property type="entry name" value="Transcobalamin-like_C"/>
</dbReference>
<evidence type="ECO:0000313" key="3">
    <source>
        <dbReference type="Proteomes" id="UP001596410"/>
    </source>
</evidence>
<accession>A0ABW2EE55</accession>
<name>A0ABW2EE55_9BACI</name>
<dbReference type="Pfam" id="PF14478">
    <property type="entry name" value="DUF4430"/>
    <property type="match status" value="1"/>
</dbReference>
<dbReference type="Gene3D" id="2.170.130.30">
    <property type="match status" value="1"/>
</dbReference>
<organism evidence="2 3">
    <name type="scientific">Halobacillus seohaensis</name>
    <dbReference type="NCBI Taxonomy" id="447421"/>
    <lineage>
        <taxon>Bacteria</taxon>
        <taxon>Bacillati</taxon>
        <taxon>Bacillota</taxon>
        <taxon>Bacilli</taxon>
        <taxon>Bacillales</taxon>
        <taxon>Bacillaceae</taxon>
        <taxon>Halobacillus</taxon>
    </lineage>
</organism>
<evidence type="ECO:0000259" key="1">
    <source>
        <dbReference type="Pfam" id="PF14478"/>
    </source>
</evidence>
<comment type="caution">
    <text evidence="2">The sequence shown here is derived from an EMBL/GenBank/DDBJ whole genome shotgun (WGS) entry which is preliminary data.</text>
</comment>
<gene>
    <name evidence="2" type="ORF">ACFQIC_01225</name>
</gene>